<proteinExistence type="inferred from homology"/>
<reference evidence="3 4" key="1">
    <citation type="submission" date="2024-10" db="EMBL/GenBank/DDBJ databases">
        <authorList>
            <person name="Kim D."/>
        </authorList>
    </citation>
    <scope>NUCLEOTIDE SEQUENCE [LARGE SCALE GENOMIC DNA]</scope>
    <source>
        <strain evidence="3">BH-2024</strain>
    </source>
</reference>
<feature type="region of interest" description="Disordered" evidence="2">
    <location>
        <begin position="27"/>
        <end position="70"/>
    </location>
</feature>
<dbReference type="Pfam" id="PF13862">
    <property type="entry name" value="BCCIP"/>
    <property type="match status" value="1"/>
</dbReference>
<accession>A0ABD2LJY7</accession>
<dbReference type="EMBL" id="JBICBT010000378">
    <property type="protein sequence ID" value="KAL3115532.1"/>
    <property type="molecule type" value="Genomic_DNA"/>
</dbReference>
<keyword evidence="4" id="KW-1185">Reference proteome</keyword>
<dbReference type="InterPro" id="IPR025602">
    <property type="entry name" value="BCP1_family"/>
</dbReference>
<protein>
    <submittedName>
        <fullName evidence="3">Uncharacterized protein</fullName>
    </submittedName>
</protein>
<evidence type="ECO:0000313" key="4">
    <source>
        <dbReference type="Proteomes" id="UP001620626"/>
    </source>
</evidence>
<gene>
    <name evidence="3" type="ORF">niasHT_018165</name>
</gene>
<comment type="similarity">
    <text evidence="1">Belongs to the BCP1 family.</text>
</comment>
<comment type="caution">
    <text evidence="3">The sequence shown here is derived from an EMBL/GenBank/DDBJ whole genome shotgun (WGS) entry which is preliminary data.</text>
</comment>
<dbReference type="AlphaFoldDB" id="A0ABD2LJY7"/>
<name>A0ABD2LJY7_9BILA</name>
<feature type="compositionally biased region" description="Acidic residues" evidence="2">
    <location>
        <begin position="40"/>
        <end position="70"/>
    </location>
</feature>
<evidence type="ECO:0000256" key="2">
    <source>
        <dbReference type="SAM" id="MobiDB-lite"/>
    </source>
</evidence>
<dbReference type="PANTHER" id="PTHR13261">
    <property type="entry name" value="BRCA2 AND CDKN1A INTERACTING PROTEIN"/>
    <property type="match status" value="1"/>
</dbReference>
<evidence type="ECO:0000313" key="3">
    <source>
        <dbReference type="EMBL" id="KAL3115532.1"/>
    </source>
</evidence>
<dbReference type="PANTHER" id="PTHR13261:SF0">
    <property type="entry name" value="BRCA2 AND CDKN1A-INTERACTING PROTEIN"/>
    <property type="match status" value="1"/>
</dbReference>
<sequence>MNTTKRPLEKNKKDSIKSITKERKLELRKIAENGQIENENKEEEESDQESEEGEESDDGEAVQEIEDGNDQSEEMAKLDFEFEALPPAEDDLEDIERLLIQIFLQAEVDEREMAKAVVGQSPMGCVFRPAEESEDDESEAITYGVLSIVPLNGTENFQSQVAALILQRSKKHATDEIFKKFANVLGVGRMSSKVGFLVNERMLNFPAQIAGPAFNSLAEDYNGLAEERRFDHILTILKVRICTEQCASSSERPNVGKKRKLGKGARKRLAVERTIESDVIFDNLEEQLLFQHSSDFPFFQYPVESEIEKSSKFHSLRRDGRIFRPFRRVCLLSVDQFLQFASSVVRSFSV</sequence>
<evidence type="ECO:0000256" key="1">
    <source>
        <dbReference type="ARBA" id="ARBA00006781"/>
    </source>
</evidence>
<dbReference type="Proteomes" id="UP001620626">
    <property type="component" value="Unassembled WGS sequence"/>
</dbReference>
<organism evidence="3 4">
    <name type="scientific">Heterodera trifolii</name>
    <dbReference type="NCBI Taxonomy" id="157864"/>
    <lineage>
        <taxon>Eukaryota</taxon>
        <taxon>Metazoa</taxon>
        <taxon>Ecdysozoa</taxon>
        <taxon>Nematoda</taxon>
        <taxon>Chromadorea</taxon>
        <taxon>Rhabditida</taxon>
        <taxon>Tylenchina</taxon>
        <taxon>Tylenchomorpha</taxon>
        <taxon>Tylenchoidea</taxon>
        <taxon>Heteroderidae</taxon>
        <taxon>Heteroderinae</taxon>
        <taxon>Heterodera</taxon>
    </lineage>
</organism>